<dbReference type="AlphaFoldDB" id="A0A507CFM4"/>
<reference evidence="2 3" key="1">
    <citation type="journal article" date="2019" name="Sci. Rep.">
        <title>Comparative genomics of chytrid fungi reveal insights into the obligate biotrophic and pathogenic lifestyle of Synchytrium endobioticum.</title>
        <authorList>
            <person name="van de Vossenberg B.T.L.H."/>
            <person name="Warris S."/>
            <person name="Nguyen H.D.T."/>
            <person name="van Gent-Pelzer M.P.E."/>
            <person name="Joly D.L."/>
            <person name="van de Geest H.C."/>
            <person name="Bonants P.J.M."/>
            <person name="Smith D.S."/>
            <person name="Levesque C.A."/>
            <person name="van der Lee T.A.J."/>
        </authorList>
    </citation>
    <scope>NUCLEOTIDE SEQUENCE [LARGE SCALE GENOMIC DNA]</scope>
    <source>
        <strain evidence="2 3">MB42</strain>
    </source>
</reference>
<dbReference type="Proteomes" id="UP000317494">
    <property type="component" value="Unassembled WGS sequence"/>
</dbReference>
<feature type="region of interest" description="Disordered" evidence="1">
    <location>
        <begin position="1"/>
        <end position="32"/>
    </location>
</feature>
<evidence type="ECO:0000313" key="3">
    <source>
        <dbReference type="Proteomes" id="UP000317494"/>
    </source>
</evidence>
<accession>A0A507CFM4</accession>
<dbReference type="EMBL" id="QEAN01000458">
    <property type="protein sequence ID" value="TPX36385.1"/>
    <property type="molecule type" value="Genomic_DNA"/>
</dbReference>
<keyword evidence="3" id="KW-1185">Reference proteome</keyword>
<evidence type="ECO:0000313" key="2">
    <source>
        <dbReference type="EMBL" id="TPX36385.1"/>
    </source>
</evidence>
<organism evidence="2 3">
    <name type="scientific">Synchytrium endobioticum</name>
    <dbReference type="NCBI Taxonomy" id="286115"/>
    <lineage>
        <taxon>Eukaryota</taxon>
        <taxon>Fungi</taxon>
        <taxon>Fungi incertae sedis</taxon>
        <taxon>Chytridiomycota</taxon>
        <taxon>Chytridiomycota incertae sedis</taxon>
        <taxon>Chytridiomycetes</taxon>
        <taxon>Synchytriales</taxon>
        <taxon>Synchytriaceae</taxon>
        <taxon>Synchytrium</taxon>
    </lineage>
</organism>
<protein>
    <submittedName>
        <fullName evidence="2">Uncharacterized protein</fullName>
    </submittedName>
</protein>
<dbReference type="VEuPathDB" id="FungiDB:SeMB42_g07102"/>
<sequence length="366" mass="40535">MRASIQAAQTQPQGQTKSTAKKVVRERTHSRTQSILTTTDHFRSFSIMCIWKRKRMKTMETKEKVKPSVPHVANRRRMGWKTWVDCQGVQSTSNVEQPMFRTSSTLSLLREVLVLIARRFCSRGEGKKSDYLLYIYICVPMHYITRTHHLLPKHPSYLSPSSSTKTVPIMKQALFFVLSFCAMVFGTPTYYKYENHGYKENGYNEYHPEHGYGRDHKGVYASGPQIIKSAAGAGGNIVQNVGGYKDDGYHGGYKNDGYHGGYKHDGYEHAPAYGPQIIRSTAGAGGNIIQKGSGYKDDGHYGGYKHGHNDGYGYKDGEYAKGHEHSAYGAVIAHSAAGKGGNIYQSGTGKIIDSTAGNGGDIVQKV</sequence>
<evidence type="ECO:0000256" key="1">
    <source>
        <dbReference type="SAM" id="MobiDB-lite"/>
    </source>
</evidence>
<name>A0A507CFM4_9FUNG</name>
<comment type="caution">
    <text evidence="2">The sequence shown here is derived from an EMBL/GenBank/DDBJ whole genome shotgun (WGS) entry which is preliminary data.</text>
</comment>
<feature type="compositionally biased region" description="Polar residues" evidence="1">
    <location>
        <begin position="1"/>
        <end position="18"/>
    </location>
</feature>
<gene>
    <name evidence="2" type="ORF">SeMB42_g07102</name>
</gene>
<proteinExistence type="predicted"/>